<organism evidence="3">
    <name type="scientific">Vitrella brassicaformis</name>
    <dbReference type="NCBI Taxonomy" id="1169539"/>
    <lineage>
        <taxon>Eukaryota</taxon>
        <taxon>Sar</taxon>
        <taxon>Alveolata</taxon>
        <taxon>Colpodellida</taxon>
        <taxon>Vitrellaceae</taxon>
        <taxon>Vitrella</taxon>
    </lineage>
</organism>
<dbReference type="PANTHER" id="PTHR37471">
    <property type="entry name" value="UNNAMED PRODUCT"/>
    <property type="match status" value="1"/>
</dbReference>
<feature type="compositionally biased region" description="Polar residues" evidence="1">
    <location>
        <begin position="484"/>
        <end position="495"/>
    </location>
</feature>
<reference evidence="3" key="1">
    <citation type="submission" date="2021-01" db="EMBL/GenBank/DDBJ databases">
        <authorList>
            <person name="Corre E."/>
            <person name="Pelletier E."/>
            <person name="Niang G."/>
            <person name="Scheremetjew M."/>
            <person name="Finn R."/>
            <person name="Kale V."/>
            <person name="Holt S."/>
            <person name="Cochrane G."/>
            <person name="Meng A."/>
            <person name="Brown T."/>
            <person name="Cohen L."/>
        </authorList>
    </citation>
    <scope>NUCLEOTIDE SEQUENCE</scope>
    <source>
        <strain evidence="3">CCMP3346</strain>
    </source>
</reference>
<name>A0A7S1P5K8_9ALVE</name>
<proteinExistence type="predicted"/>
<dbReference type="PANTHER" id="PTHR37471:SF1">
    <property type="entry name" value="AB HYDROLASE-1 DOMAIN-CONTAINING PROTEIN"/>
    <property type="match status" value="1"/>
</dbReference>
<protein>
    <recommendedName>
        <fullName evidence="4">AB hydrolase-1 domain-containing protein</fullName>
    </recommendedName>
</protein>
<evidence type="ECO:0000256" key="1">
    <source>
        <dbReference type="SAM" id="MobiDB-lite"/>
    </source>
</evidence>
<dbReference type="InterPro" id="IPR029058">
    <property type="entry name" value="AB_hydrolase_fold"/>
</dbReference>
<dbReference type="EMBL" id="HBGB01027316">
    <property type="protein sequence ID" value="CAD9060865.1"/>
    <property type="molecule type" value="Transcribed_RNA"/>
</dbReference>
<sequence length="671" mass="76534">MCHVCERLRAFDEAEANRRTTRFGSLNLWNLWKHLLPSLKLLLPVLALGCAAGGLVAALFIPGSTLMLVGVYLALDVRAYLRFRQRRRDLQEMEHYRSPHLDEHFRPYLEKQLLDQPPEDLYSFLFYAFFGQAPETISVQQLVDWFDCHTPRDVKHTKDIIPAVEAKLGFKFPDHVREIPDITPHNYCPRTHGFRYGETRMEAFYRPLVLVLAVRLVSLTCRLVLQAVGWRLRSPRGDYMMEYFVYDPRSAADKAAGKTMDPPPVLLVHGFGLGVIYYFPLLMSLWFQSSPLCQWISWGIFFKKREAPSPLRPMVFVEMQWIGLYPHGDFDLARCPTMMQSVEEMVAFLEHEKLVSSEAVIRMETAWAQRHGKGAQVQIDTQVDVFCQSYGTGVVSLLHRRFPGLIRRALLFDPICFIPQLTKKAQLTQLTPLQVHSEVPLPATILPARSLPCIHPIKRRLLDQDAMSTDASCGYDSDTSPYHLSATSSPQSTHLQPPDPAGLRQRANRRHTIASEHNASTPNLCGLVADGFNAEMGISRRCQRRASKRLRAMGEKANTLFRERFQLWMMWLVAYKEFGTIWTAGRQLQGCEYIDRGDLFRLKDNLMVVLAGADGLLASQAIQGFIKSNEEAVQLLVVPDASHAFSLYFEEGLEATLRFLTHENDLLAEPL</sequence>
<feature type="region of interest" description="Disordered" evidence="1">
    <location>
        <begin position="484"/>
        <end position="506"/>
    </location>
</feature>
<accession>A0A7S1P5K8</accession>
<dbReference type="AlphaFoldDB" id="A0A7S1P5K8"/>
<dbReference type="Gene3D" id="3.40.50.1820">
    <property type="entry name" value="alpha/beta hydrolase"/>
    <property type="match status" value="1"/>
</dbReference>
<evidence type="ECO:0000313" key="3">
    <source>
        <dbReference type="EMBL" id="CAD9060865.1"/>
    </source>
</evidence>
<evidence type="ECO:0008006" key="4">
    <source>
        <dbReference type="Google" id="ProtNLM"/>
    </source>
</evidence>
<keyword evidence="2" id="KW-0812">Transmembrane</keyword>
<keyword evidence="2" id="KW-1133">Transmembrane helix</keyword>
<dbReference type="SUPFAM" id="SSF53474">
    <property type="entry name" value="alpha/beta-Hydrolases"/>
    <property type="match status" value="1"/>
</dbReference>
<keyword evidence="2" id="KW-0472">Membrane</keyword>
<feature type="transmembrane region" description="Helical" evidence="2">
    <location>
        <begin position="266"/>
        <end position="287"/>
    </location>
</feature>
<gene>
    <name evidence="3" type="ORF">VBRA1451_LOCUS15935</name>
</gene>
<evidence type="ECO:0000256" key="2">
    <source>
        <dbReference type="SAM" id="Phobius"/>
    </source>
</evidence>
<feature type="non-terminal residue" evidence="3">
    <location>
        <position position="671"/>
    </location>
</feature>